<dbReference type="CDD" id="cd22997">
    <property type="entry name" value="GT_LH"/>
    <property type="match status" value="1"/>
</dbReference>
<dbReference type="PANTHER" id="PTHR36587">
    <property type="entry name" value="EXPRESSION SITE-ASSOCIATED GENE 3 (ESAG3)-LIKE PROTEIN"/>
    <property type="match status" value="1"/>
</dbReference>
<name>A0A6G1GKQ2_9PEZI</name>
<evidence type="ECO:0000313" key="2">
    <source>
        <dbReference type="Proteomes" id="UP000800041"/>
    </source>
</evidence>
<dbReference type="EMBL" id="ML977198">
    <property type="protein sequence ID" value="KAF1981515.1"/>
    <property type="molecule type" value="Genomic_DNA"/>
</dbReference>
<gene>
    <name evidence="1" type="ORF">K402DRAFT_364682</name>
</gene>
<reference evidence="1" key="1">
    <citation type="journal article" date="2020" name="Stud. Mycol.">
        <title>101 Dothideomycetes genomes: a test case for predicting lifestyles and emergence of pathogens.</title>
        <authorList>
            <person name="Haridas S."/>
            <person name="Albert R."/>
            <person name="Binder M."/>
            <person name="Bloem J."/>
            <person name="Labutti K."/>
            <person name="Salamov A."/>
            <person name="Andreopoulos B."/>
            <person name="Baker S."/>
            <person name="Barry K."/>
            <person name="Bills G."/>
            <person name="Bluhm B."/>
            <person name="Cannon C."/>
            <person name="Castanera R."/>
            <person name="Culley D."/>
            <person name="Daum C."/>
            <person name="Ezra D."/>
            <person name="Gonzalez J."/>
            <person name="Henrissat B."/>
            <person name="Kuo A."/>
            <person name="Liang C."/>
            <person name="Lipzen A."/>
            <person name="Lutzoni F."/>
            <person name="Magnuson J."/>
            <person name="Mondo S."/>
            <person name="Nolan M."/>
            <person name="Ohm R."/>
            <person name="Pangilinan J."/>
            <person name="Park H.-J."/>
            <person name="Ramirez L."/>
            <person name="Alfaro M."/>
            <person name="Sun H."/>
            <person name="Tritt A."/>
            <person name="Yoshinaga Y."/>
            <person name="Zwiers L.-H."/>
            <person name="Turgeon B."/>
            <person name="Goodwin S."/>
            <person name="Spatafora J."/>
            <person name="Crous P."/>
            <person name="Grigoriev I."/>
        </authorList>
    </citation>
    <scope>NUCLEOTIDE SEQUENCE</scope>
    <source>
        <strain evidence="1">CBS 113979</strain>
    </source>
</reference>
<keyword evidence="2" id="KW-1185">Reference proteome</keyword>
<evidence type="ECO:0000313" key="1">
    <source>
        <dbReference type="EMBL" id="KAF1981515.1"/>
    </source>
</evidence>
<dbReference type="PANTHER" id="PTHR36587:SF2">
    <property type="entry name" value="EXPRESSION SITE-ASSOCIATED GENE 3 (ESAG3)-LIKE PROTEIN"/>
    <property type="match status" value="1"/>
</dbReference>
<accession>A0A6G1GKQ2</accession>
<dbReference type="OrthoDB" id="422736at2759"/>
<dbReference type="Proteomes" id="UP000800041">
    <property type="component" value="Unassembled WGS sequence"/>
</dbReference>
<protein>
    <submittedName>
        <fullName evidence="1">Uncharacterized protein</fullName>
    </submittedName>
</protein>
<organism evidence="1 2">
    <name type="scientific">Aulographum hederae CBS 113979</name>
    <dbReference type="NCBI Taxonomy" id="1176131"/>
    <lineage>
        <taxon>Eukaryota</taxon>
        <taxon>Fungi</taxon>
        <taxon>Dikarya</taxon>
        <taxon>Ascomycota</taxon>
        <taxon>Pezizomycotina</taxon>
        <taxon>Dothideomycetes</taxon>
        <taxon>Pleosporomycetidae</taxon>
        <taxon>Aulographales</taxon>
        <taxon>Aulographaceae</taxon>
    </lineage>
</organism>
<dbReference type="AlphaFoldDB" id="A0A6G1GKQ2"/>
<proteinExistence type="predicted"/>
<sequence length="386" mass="43870">MVDAYDIWFQLGPDVLIERYHRINREANARLKSRLGGAYDAENIRQKVIFGAGKRCAPNALWSLGCYPVPESPIPMDIYNADTDTVIGHNMYFSARQRFVNSGYIMGTVASMRAVFRRANHMAERNEEKPIYNGSDQAIFAIIFGHQEYMRETLRLKHTSRVQNLLHPERAAKPASNVIEGTYIDDILNPSITHEPFDQPLNLNYEFGIGLDYFSDLGHQTMNSDIGRDANWLNYTDPRTLKAQVKPNRKIFDCKLSLPEQLPSDITRSSIDTNSADQSATPFPNWEQLSLYTHLCLGTIPVMIHHNGGKNNREALWSRVWMQAEAKQLLENAREVTGDANDVGTLEEFRQRPGIKEAGGAWTDKGEWLNWEGLCDEGMRGMVFGQ</sequence>